<evidence type="ECO:0000313" key="2">
    <source>
        <dbReference type="Proteomes" id="UP000275267"/>
    </source>
</evidence>
<name>A0A3L6T1J4_PANMI</name>
<sequence length="161" mass="17479">MANRLNSEAKSIVKSVRTKFMISRGISLLLSILVTNNAQELCHMLIKVHSVVEEAKGRQIANDGTIRWLSDLIGVFLISSRVASGLQGFKGSPNDPGKGLCRTDTGEVSSHSMMERAIVVSSTSLRRLYGRHRHGQCGGLHACAGDESDQKVQPSSLRLHA</sequence>
<comment type="caution">
    <text evidence="1">The sequence shown here is derived from an EMBL/GenBank/DDBJ whole genome shotgun (WGS) entry which is preliminary data.</text>
</comment>
<dbReference type="EMBL" id="PQIB02000003">
    <property type="protein sequence ID" value="RLN29685.1"/>
    <property type="molecule type" value="Genomic_DNA"/>
</dbReference>
<dbReference type="PANTHER" id="PTHR33377:SF101">
    <property type="entry name" value="NB-ARC DOMAIN CONTAINING PROTEIN, EXPRESSED"/>
    <property type="match status" value="1"/>
</dbReference>
<dbReference type="PANTHER" id="PTHR33377">
    <property type="entry name" value="OS10G0134700 PROTEIN-RELATED"/>
    <property type="match status" value="1"/>
</dbReference>
<evidence type="ECO:0000313" key="1">
    <source>
        <dbReference type="EMBL" id="RLN29685.1"/>
    </source>
</evidence>
<organism evidence="1 2">
    <name type="scientific">Panicum miliaceum</name>
    <name type="common">Proso millet</name>
    <name type="synonym">Broomcorn millet</name>
    <dbReference type="NCBI Taxonomy" id="4540"/>
    <lineage>
        <taxon>Eukaryota</taxon>
        <taxon>Viridiplantae</taxon>
        <taxon>Streptophyta</taxon>
        <taxon>Embryophyta</taxon>
        <taxon>Tracheophyta</taxon>
        <taxon>Spermatophyta</taxon>
        <taxon>Magnoliopsida</taxon>
        <taxon>Liliopsida</taxon>
        <taxon>Poales</taxon>
        <taxon>Poaceae</taxon>
        <taxon>PACMAD clade</taxon>
        <taxon>Panicoideae</taxon>
        <taxon>Panicodae</taxon>
        <taxon>Paniceae</taxon>
        <taxon>Panicinae</taxon>
        <taxon>Panicum</taxon>
        <taxon>Panicum sect. Panicum</taxon>
    </lineage>
</organism>
<gene>
    <name evidence="1" type="ORF">C2845_PM05G18910</name>
</gene>
<accession>A0A3L6T1J4</accession>
<dbReference type="AlphaFoldDB" id="A0A3L6T1J4"/>
<protein>
    <submittedName>
        <fullName evidence="1">Uncharacterized protein</fullName>
    </submittedName>
</protein>
<proteinExistence type="predicted"/>
<reference evidence="2" key="1">
    <citation type="journal article" date="2019" name="Nat. Commun.">
        <title>The genome of broomcorn millet.</title>
        <authorList>
            <person name="Zou C."/>
            <person name="Miki D."/>
            <person name="Li D."/>
            <person name="Tang Q."/>
            <person name="Xiao L."/>
            <person name="Rajput S."/>
            <person name="Deng P."/>
            <person name="Jia W."/>
            <person name="Huang R."/>
            <person name="Zhang M."/>
            <person name="Sun Y."/>
            <person name="Hu J."/>
            <person name="Fu X."/>
            <person name="Schnable P.S."/>
            <person name="Li F."/>
            <person name="Zhang H."/>
            <person name="Feng B."/>
            <person name="Zhu X."/>
            <person name="Liu R."/>
            <person name="Schnable J.C."/>
            <person name="Zhu J.-K."/>
            <person name="Zhang H."/>
        </authorList>
    </citation>
    <scope>NUCLEOTIDE SEQUENCE [LARGE SCALE GENOMIC DNA]</scope>
</reference>
<dbReference type="Proteomes" id="UP000275267">
    <property type="component" value="Unassembled WGS sequence"/>
</dbReference>
<keyword evidence="2" id="KW-1185">Reference proteome</keyword>